<dbReference type="PANTHER" id="PTHR46910:SF3">
    <property type="entry name" value="HALOTOLERANCE PROTEIN 9-RELATED"/>
    <property type="match status" value="1"/>
</dbReference>
<evidence type="ECO:0000313" key="7">
    <source>
        <dbReference type="Proteomes" id="UP000562682"/>
    </source>
</evidence>
<keyword evidence="7" id="KW-1185">Reference proteome</keyword>
<evidence type="ECO:0000313" key="6">
    <source>
        <dbReference type="EMBL" id="KAF5665039.1"/>
    </source>
</evidence>
<dbReference type="GO" id="GO:0003677">
    <property type="term" value="F:DNA binding"/>
    <property type="evidence" value="ECO:0007669"/>
    <property type="project" value="UniProtKB-KW"/>
</dbReference>
<dbReference type="Proteomes" id="UP000562682">
    <property type="component" value="Unassembled WGS sequence"/>
</dbReference>
<dbReference type="GO" id="GO:0046872">
    <property type="term" value="F:metal ion binding"/>
    <property type="evidence" value="ECO:0007669"/>
    <property type="project" value="UniProtKB-KW"/>
</dbReference>
<sequence>MSPPLLSWWACGDSRSPPSSGPANDSLQTPSADKKAQFRPAYSNGLHPLLFPAALLFAHSPGPSSDHDGMAKNDELYIDRILRCGAQDVVLCGESTVVKAPDDTVPSSSISFFSNDSMTLLASRLGTHSLRELVENLDDLIKKRVCQKQTFGWDGIEFRKPEPVMIQSQMALAYIQAFFVNIHPVYPFLDRQGFATQASDAYLDDILQASPAFSALYHCVLALGSQFFDCGSFVPHVGRAWDLFQVSLGKLPEILAPPVMLINLQALTAMLLVDEDIGCVIPIVPESFFENYDWFTSAIRLARISSLAYSSLFSVSASARHKATLANAIVRIRYLLESWRMSIPPSFRPGNAIRHDDGLTQSTKLVLLQTQYAYYNIVFATERLAIHMGQAEGERFEENKSCLMSAARRVIELIVFVDFEPHLPILGALPGSIISEFATIARQYALSSRQGIAESGSASPGYNPDQTAGTVTTDLILDTTDGPDNPSLNYLAPNDDVSSGPVGELKTLFGWVFPDWGNI</sequence>
<organism evidence="6 7">
    <name type="scientific">Fusarium denticulatum</name>
    <dbReference type="NCBI Taxonomy" id="48507"/>
    <lineage>
        <taxon>Eukaryota</taxon>
        <taxon>Fungi</taxon>
        <taxon>Dikarya</taxon>
        <taxon>Ascomycota</taxon>
        <taxon>Pezizomycotina</taxon>
        <taxon>Sordariomycetes</taxon>
        <taxon>Hypocreomycetidae</taxon>
        <taxon>Hypocreales</taxon>
        <taxon>Nectriaceae</taxon>
        <taxon>Fusarium</taxon>
        <taxon>Fusarium fujikuroi species complex</taxon>
    </lineage>
</organism>
<name>A0A8H5T9K2_9HYPO</name>
<dbReference type="CDD" id="cd12148">
    <property type="entry name" value="fungal_TF_MHR"/>
    <property type="match status" value="1"/>
</dbReference>
<keyword evidence="2" id="KW-0479">Metal-binding</keyword>
<dbReference type="InterPro" id="IPR050987">
    <property type="entry name" value="AtrR-like"/>
</dbReference>
<feature type="compositionally biased region" description="Polar residues" evidence="5">
    <location>
        <begin position="16"/>
        <end position="31"/>
    </location>
</feature>
<feature type="region of interest" description="Disordered" evidence="5">
    <location>
        <begin position="1"/>
        <end position="35"/>
    </location>
</feature>
<comment type="caution">
    <text evidence="6">The sequence shown here is derived from an EMBL/GenBank/DDBJ whole genome shotgun (WGS) entry which is preliminary data.</text>
</comment>
<evidence type="ECO:0000256" key="4">
    <source>
        <dbReference type="ARBA" id="ARBA00023242"/>
    </source>
</evidence>
<keyword evidence="3" id="KW-0238">DNA-binding</keyword>
<gene>
    <name evidence="6" type="ORF">FDENT_12689</name>
</gene>
<dbReference type="GO" id="GO:0005634">
    <property type="term" value="C:nucleus"/>
    <property type="evidence" value="ECO:0007669"/>
    <property type="project" value="UniProtKB-SubCell"/>
</dbReference>
<evidence type="ECO:0000256" key="1">
    <source>
        <dbReference type="ARBA" id="ARBA00004123"/>
    </source>
</evidence>
<evidence type="ECO:0000256" key="5">
    <source>
        <dbReference type="SAM" id="MobiDB-lite"/>
    </source>
</evidence>
<comment type="subcellular location">
    <subcellularLocation>
        <location evidence="1">Nucleus</location>
    </subcellularLocation>
</comment>
<dbReference type="AlphaFoldDB" id="A0A8H5T9K2"/>
<evidence type="ECO:0000256" key="3">
    <source>
        <dbReference type="ARBA" id="ARBA00023125"/>
    </source>
</evidence>
<protein>
    <submittedName>
        <fullName evidence="6">Fungal specific transcription factor</fullName>
    </submittedName>
</protein>
<evidence type="ECO:0000256" key="2">
    <source>
        <dbReference type="ARBA" id="ARBA00022723"/>
    </source>
</evidence>
<accession>A0A8H5T9K2</accession>
<dbReference type="PANTHER" id="PTHR46910">
    <property type="entry name" value="TRANSCRIPTION FACTOR PDR1"/>
    <property type="match status" value="1"/>
</dbReference>
<keyword evidence="4" id="KW-0539">Nucleus</keyword>
<proteinExistence type="predicted"/>
<reference evidence="6 7" key="1">
    <citation type="submission" date="2020-05" db="EMBL/GenBank/DDBJ databases">
        <title>Identification and distribution of gene clusters putatively required for synthesis of sphingolipid metabolism inhibitors in phylogenetically diverse species of the filamentous fungus Fusarium.</title>
        <authorList>
            <person name="Kim H.-S."/>
            <person name="Busman M."/>
            <person name="Brown D.W."/>
            <person name="Divon H."/>
            <person name="Uhlig S."/>
            <person name="Proctor R.H."/>
        </authorList>
    </citation>
    <scope>NUCLEOTIDE SEQUENCE [LARGE SCALE GENOMIC DNA]</scope>
    <source>
        <strain evidence="6 7">NRRL 25311</strain>
    </source>
</reference>
<dbReference type="EMBL" id="JAAOAK010000454">
    <property type="protein sequence ID" value="KAF5665039.1"/>
    <property type="molecule type" value="Genomic_DNA"/>
</dbReference>
<dbReference type="GO" id="GO:0003700">
    <property type="term" value="F:DNA-binding transcription factor activity"/>
    <property type="evidence" value="ECO:0007669"/>
    <property type="project" value="InterPro"/>
</dbReference>